<dbReference type="InterPro" id="IPR001667">
    <property type="entry name" value="DDH_dom"/>
</dbReference>
<dbReference type="InterPro" id="IPR003156">
    <property type="entry name" value="DHHA1_dom"/>
</dbReference>
<dbReference type="InterPro" id="IPR051673">
    <property type="entry name" value="SSDNA_exonuclease_RecJ"/>
</dbReference>
<evidence type="ECO:0000256" key="5">
    <source>
        <dbReference type="ARBA" id="ARBA00022839"/>
    </source>
</evidence>
<comment type="similarity">
    <text evidence="1">Belongs to the RecJ family.</text>
</comment>
<organism evidence="10 11">
    <name type="scientific">Anaerovibrio lipolyticus</name>
    <dbReference type="NCBI Taxonomy" id="82374"/>
    <lineage>
        <taxon>Bacteria</taxon>
        <taxon>Bacillati</taxon>
        <taxon>Bacillota</taxon>
        <taxon>Negativicutes</taxon>
        <taxon>Selenomonadales</taxon>
        <taxon>Selenomonadaceae</taxon>
        <taxon>Anaerovibrio</taxon>
    </lineage>
</organism>
<reference evidence="10 11" key="1">
    <citation type="journal article" date="2013" name="PLoS ONE">
        <title>Identification and characterization of three novel lipases belonging to families II and V from Anaerovibrio lipolyticus 5ST.</title>
        <authorList>
            <person name="Prive F."/>
            <person name="Kaderbhai N.N."/>
            <person name="Girdwood S."/>
            <person name="Worgan H.J."/>
            <person name="Pinloche E."/>
            <person name="Scollan N.D."/>
            <person name="Huws S.A."/>
            <person name="Newbold C.J."/>
        </authorList>
    </citation>
    <scope>NUCLEOTIDE SEQUENCE [LARGE SCALE GENOMIC DNA]</scope>
    <source>
        <strain evidence="10 11">5S</strain>
    </source>
</reference>
<evidence type="ECO:0000313" key="11">
    <source>
        <dbReference type="Proteomes" id="UP000030993"/>
    </source>
</evidence>
<evidence type="ECO:0000256" key="6">
    <source>
        <dbReference type="SAM" id="Coils"/>
    </source>
</evidence>
<comment type="caution">
    <text evidence="10">The sequence shown here is derived from an EMBL/GenBank/DDBJ whole genome shotgun (WGS) entry which is preliminary data.</text>
</comment>
<keyword evidence="3" id="KW-0540">Nuclease</keyword>
<dbReference type="SUPFAM" id="SSF64182">
    <property type="entry name" value="DHH phosphoesterases"/>
    <property type="match status" value="1"/>
</dbReference>
<dbReference type="RefSeq" id="WP_039205711.1">
    <property type="nucleotide sequence ID" value="NZ_JSCE01000009.1"/>
</dbReference>
<protein>
    <recommendedName>
        <fullName evidence="2">Single-stranded-DNA-specific exonuclease RecJ</fullName>
    </recommendedName>
</protein>
<keyword evidence="5" id="KW-0269">Exonuclease</keyword>
<evidence type="ECO:0000259" key="9">
    <source>
        <dbReference type="Pfam" id="PF17768"/>
    </source>
</evidence>
<evidence type="ECO:0000256" key="2">
    <source>
        <dbReference type="ARBA" id="ARBA00019841"/>
    </source>
</evidence>
<dbReference type="InterPro" id="IPR041122">
    <property type="entry name" value="RecJ_OB"/>
</dbReference>
<evidence type="ECO:0000259" key="7">
    <source>
        <dbReference type="Pfam" id="PF01368"/>
    </source>
</evidence>
<dbReference type="EMBL" id="JSCE01000009">
    <property type="protein sequence ID" value="KHM53165.1"/>
    <property type="molecule type" value="Genomic_DNA"/>
</dbReference>
<dbReference type="GO" id="GO:0006310">
    <property type="term" value="P:DNA recombination"/>
    <property type="evidence" value="ECO:0007669"/>
    <property type="project" value="InterPro"/>
</dbReference>
<dbReference type="Proteomes" id="UP000030993">
    <property type="component" value="Unassembled WGS sequence"/>
</dbReference>
<dbReference type="InterPro" id="IPR038763">
    <property type="entry name" value="DHH_sf"/>
</dbReference>
<evidence type="ECO:0000259" key="8">
    <source>
        <dbReference type="Pfam" id="PF02272"/>
    </source>
</evidence>
<name>A0A0B2JXY6_9FIRM</name>
<feature type="coiled-coil region" evidence="6">
    <location>
        <begin position="308"/>
        <end position="335"/>
    </location>
</feature>
<dbReference type="PANTHER" id="PTHR30255">
    <property type="entry name" value="SINGLE-STRANDED-DNA-SPECIFIC EXONUCLEASE RECJ"/>
    <property type="match status" value="1"/>
</dbReference>
<dbReference type="GO" id="GO:0003676">
    <property type="term" value="F:nucleic acid binding"/>
    <property type="evidence" value="ECO:0007669"/>
    <property type="project" value="InterPro"/>
</dbReference>
<dbReference type="InterPro" id="IPR004610">
    <property type="entry name" value="RecJ"/>
</dbReference>
<evidence type="ECO:0000256" key="1">
    <source>
        <dbReference type="ARBA" id="ARBA00005915"/>
    </source>
</evidence>
<dbReference type="Gene3D" id="3.10.310.30">
    <property type="match status" value="1"/>
</dbReference>
<dbReference type="Pfam" id="PF01368">
    <property type="entry name" value="DHH"/>
    <property type="match status" value="1"/>
</dbReference>
<proteinExistence type="inferred from homology"/>
<dbReference type="Pfam" id="PF02272">
    <property type="entry name" value="DHHA1"/>
    <property type="match status" value="1"/>
</dbReference>
<evidence type="ECO:0000313" key="10">
    <source>
        <dbReference type="EMBL" id="KHM53165.1"/>
    </source>
</evidence>
<feature type="domain" description="RecJ OB" evidence="9">
    <location>
        <begin position="454"/>
        <end position="557"/>
    </location>
</feature>
<accession>A0A0B2JXY6</accession>
<dbReference type="PANTHER" id="PTHR30255:SF2">
    <property type="entry name" value="SINGLE-STRANDED-DNA-SPECIFIC EXONUCLEASE RECJ"/>
    <property type="match status" value="1"/>
</dbReference>
<dbReference type="Gene3D" id="3.90.1640.30">
    <property type="match status" value="1"/>
</dbReference>
<keyword evidence="6" id="KW-0175">Coiled coil</keyword>
<evidence type="ECO:0000256" key="4">
    <source>
        <dbReference type="ARBA" id="ARBA00022801"/>
    </source>
</evidence>
<gene>
    <name evidence="10" type="ORF">NZ47_00590</name>
</gene>
<dbReference type="STRING" id="82374.NZ47_00590"/>
<dbReference type="GO" id="GO:0008409">
    <property type="term" value="F:5'-3' exonuclease activity"/>
    <property type="evidence" value="ECO:0007669"/>
    <property type="project" value="InterPro"/>
</dbReference>
<feature type="domain" description="DHHA1" evidence="8">
    <location>
        <begin position="344"/>
        <end position="435"/>
    </location>
</feature>
<sequence length="659" mass="73282">MLRKWRIKPYSGEKTAELAADLGISQLLAGALINRGIDTKEKGEIFLHPERFEYCDPYLLPDMDKAVQRIMAAIEKKENIAIYGDYDCDGITATSLLMTTFKELGVDVDYYIPDRLTEGYGLHTEAMEKLLDKGIELLITVDCGVKSVDEIKAVTSRMDVIVTDHHLPGEELPEAVAVVDAHRKDSRYPCPELAGVGIAFKLCQALWQRINGEPLNDRGLELVALGTVADAVPLTNENRRIVSLGLKAIENSNMVGVKALLEAAGCLGKPVTSMVVGFMLAPRINAAGRLSSATLGVDLLTAVDSTKADAIALELNGINEERKKLKDEMQLEAEEQLKGVDVDNTRVLVVAGENWHHGVIGLTAAGLDSKYYKPTIVISLKDGIGKGSARSIEGFNLYEALENCKDVLLQFGGHEGAAGLTIKEENIPEFRRLMEIEANRQMTAEQYVPFYELDQEISPLDVTMEMVDELALLEPCGMKNDSPLFGCRGVRTAYASYMGIENRHMRFSITDGNRYVKAVAFNMNEDLDKMNSQPQDLVYELGINEWEGNRNLQCIIRSLDTPLDDEKPISVDREFLKELYLFLKQCHDEEKPVLMDPAWLAMRMRMDGRHSETKAAEYGLKIFQELGLMSVDDAGVCHLVEGTGKMNLQDSETFCRLNE</sequence>
<evidence type="ECO:0000256" key="3">
    <source>
        <dbReference type="ARBA" id="ARBA00022722"/>
    </source>
</evidence>
<dbReference type="NCBIfam" id="TIGR00644">
    <property type="entry name" value="recJ"/>
    <property type="match status" value="1"/>
</dbReference>
<keyword evidence="11" id="KW-1185">Reference proteome</keyword>
<keyword evidence="4" id="KW-0378">Hydrolase</keyword>
<dbReference type="eggNOG" id="COG0608">
    <property type="taxonomic scope" value="Bacteria"/>
</dbReference>
<dbReference type="AlphaFoldDB" id="A0A0B2JXY6"/>
<dbReference type="GO" id="GO:0006281">
    <property type="term" value="P:DNA repair"/>
    <property type="evidence" value="ECO:0007669"/>
    <property type="project" value="InterPro"/>
</dbReference>
<feature type="domain" description="DDH" evidence="7">
    <location>
        <begin position="79"/>
        <end position="227"/>
    </location>
</feature>
<dbReference type="Pfam" id="PF17768">
    <property type="entry name" value="RecJ_OB"/>
    <property type="match status" value="1"/>
</dbReference>